<evidence type="ECO:0000313" key="3">
    <source>
        <dbReference type="EMBL" id="KZT71922.1"/>
    </source>
</evidence>
<evidence type="ECO:0000256" key="1">
    <source>
        <dbReference type="SAM" id="MobiDB-lite"/>
    </source>
</evidence>
<proteinExistence type="predicted"/>
<evidence type="ECO:0000313" key="4">
    <source>
        <dbReference type="Proteomes" id="UP000076727"/>
    </source>
</evidence>
<gene>
    <name evidence="3" type="ORF">DAEQUDRAFT_763413</name>
</gene>
<name>A0A165SFW2_9APHY</name>
<feature type="region of interest" description="Disordered" evidence="1">
    <location>
        <begin position="205"/>
        <end position="256"/>
    </location>
</feature>
<dbReference type="Proteomes" id="UP000076727">
    <property type="component" value="Unassembled WGS sequence"/>
</dbReference>
<accession>A0A165SFW2</accession>
<keyword evidence="4" id="KW-1185">Reference proteome</keyword>
<protein>
    <recommendedName>
        <fullName evidence="2">DUF7918 domain-containing protein</fullName>
    </recommendedName>
</protein>
<evidence type="ECO:0000259" key="2">
    <source>
        <dbReference type="Pfam" id="PF25534"/>
    </source>
</evidence>
<dbReference type="STRING" id="1314783.A0A165SFW2"/>
<reference evidence="3 4" key="1">
    <citation type="journal article" date="2016" name="Mol. Biol. Evol.">
        <title>Comparative Genomics of Early-Diverging Mushroom-Forming Fungi Provides Insights into the Origins of Lignocellulose Decay Capabilities.</title>
        <authorList>
            <person name="Nagy L.G."/>
            <person name="Riley R."/>
            <person name="Tritt A."/>
            <person name="Adam C."/>
            <person name="Daum C."/>
            <person name="Floudas D."/>
            <person name="Sun H."/>
            <person name="Yadav J.S."/>
            <person name="Pangilinan J."/>
            <person name="Larsson K.H."/>
            <person name="Matsuura K."/>
            <person name="Barry K."/>
            <person name="Labutti K."/>
            <person name="Kuo R."/>
            <person name="Ohm R.A."/>
            <person name="Bhattacharya S.S."/>
            <person name="Shirouzu T."/>
            <person name="Yoshinaga Y."/>
            <person name="Martin F.M."/>
            <person name="Grigoriev I.V."/>
            <person name="Hibbett D.S."/>
        </authorList>
    </citation>
    <scope>NUCLEOTIDE SEQUENCE [LARGE SCALE GENOMIC DNA]</scope>
    <source>
        <strain evidence="3 4">L-15889</strain>
    </source>
</reference>
<dbReference type="OrthoDB" id="3364132at2759"/>
<dbReference type="PANTHER" id="PTHR36223:SF1">
    <property type="entry name" value="TRANSCRIPTION ELONGATION FACTOR EAF N-TERMINAL DOMAIN-CONTAINING PROTEIN"/>
    <property type="match status" value="1"/>
</dbReference>
<dbReference type="AlphaFoldDB" id="A0A165SFW2"/>
<dbReference type="Pfam" id="PF25534">
    <property type="entry name" value="DUF7918"/>
    <property type="match status" value="1"/>
</dbReference>
<feature type="domain" description="DUF7918" evidence="2">
    <location>
        <begin position="6"/>
        <end position="205"/>
    </location>
</feature>
<dbReference type="PANTHER" id="PTHR36223">
    <property type="entry name" value="BETA-LACTAMASE-TYPE TRANSPEPTIDASE FOLD DOMAIN CONTAINING PROTEIN"/>
    <property type="match status" value="1"/>
</dbReference>
<dbReference type="EMBL" id="KV429043">
    <property type="protein sequence ID" value="KZT71922.1"/>
    <property type="molecule type" value="Genomic_DNA"/>
</dbReference>
<dbReference type="InterPro" id="IPR057678">
    <property type="entry name" value="DUF7918"/>
</dbReference>
<sequence length="336" mass="37228">MRQGNFEVFIKSEGRELPEYHMEPVDDKTLGCYVPSEVGKTFEICWRGDTSYDMYDTTVRCDVDGHKAGGSHCSRGLLNASRWGIREAADRRRPFVFSPLITTDDETFAAGPGAHPDLGTVEVQLIHAICITKTGFKTQANQFRPGVVHEKSKKMGVQCVSLGDGRRCKASNKVHVQQINRGEPYLRFVFRYRSKEFLQAEGIMPSNERTASDGQEQAPAGRKRRAAQLYAVLPEAGPSRKRARGSPSAAETSQKDIKPCVARNEDANASGYEFGSVEGRAQATGRTLHSTRRVKHEWRDPGANIIDLTEGEVKREGSPIRLEATGGVIDLTQDED</sequence>
<organism evidence="3 4">
    <name type="scientific">Daedalea quercina L-15889</name>
    <dbReference type="NCBI Taxonomy" id="1314783"/>
    <lineage>
        <taxon>Eukaryota</taxon>
        <taxon>Fungi</taxon>
        <taxon>Dikarya</taxon>
        <taxon>Basidiomycota</taxon>
        <taxon>Agaricomycotina</taxon>
        <taxon>Agaricomycetes</taxon>
        <taxon>Polyporales</taxon>
        <taxon>Fomitopsis</taxon>
    </lineage>
</organism>